<evidence type="ECO:0000313" key="2">
    <source>
        <dbReference type="EMBL" id="QQP38400.1"/>
    </source>
</evidence>
<feature type="compositionally biased region" description="Polar residues" evidence="1">
    <location>
        <begin position="44"/>
        <end position="59"/>
    </location>
</feature>
<protein>
    <submittedName>
        <fullName evidence="2">Uncharacterized protein</fullName>
    </submittedName>
</protein>
<proteinExistence type="predicted"/>
<evidence type="ECO:0000256" key="1">
    <source>
        <dbReference type="SAM" id="MobiDB-lite"/>
    </source>
</evidence>
<dbReference type="AlphaFoldDB" id="A0A7T8GVV8"/>
<feature type="region of interest" description="Disordered" evidence="1">
    <location>
        <begin position="36"/>
        <end position="59"/>
    </location>
</feature>
<organism evidence="2 3">
    <name type="scientific">Caligus rogercresseyi</name>
    <name type="common">Sea louse</name>
    <dbReference type="NCBI Taxonomy" id="217165"/>
    <lineage>
        <taxon>Eukaryota</taxon>
        <taxon>Metazoa</taxon>
        <taxon>Ecdysozoa</taxon>
        <taxon>Arthropoda</taxon>
        <taxon>Crustacea</taxon>
        <taxon>Multicrustacea</taxon>
        <taxon>Hexanauplia</taxon>
        <taxon>Copepoda</taxon>
        <taxon>Siphonostomatoida</taxon>
        <taxon>Caligidae</taxon>
        <taxon>Caligus</taxon>
    </lineage>
</organism>
<name>A0A7T8GVV8_CALRO</name>
<reference evidence="3" key="1">
    <citation type="submission" date="2021-01" db="EMBL/GenBank/DDBJ databases">
        <title>Caligus Genome Assembly.</title>
        <authorList>
            <person name="Gallardo-Escarate C."/>
        </authorList>
    </citation>
    <scope>NUCLEOTIDE SEQUENCE [LARGE SCALE GENOMIC DNA]</scope>
</reference>
<evidence type="ECO:0000313" key="3">
    <source>
        <dbReference type="Proteomes" id="UP000595437"/>
    </source>
</evidence>
<dbReference type="EMBL" id="CP045902">
    <property type="protein sequence ID" value="QQP38400.1"/>
    <property type="molecule type" value="Genomic_DNA"/>
</dbReference>
<accession>A0A7T8GVV8</accession>
<dbReference type="Proteomes" id="UP000595437">
    <property type="component" value="Chromosome 13"/>
</dbReference>
<sequence length="59" mass="6841">MAQDYYVSARTSGRVVKADLVIKPFKYRKMHLLNEARRSRGRQDQSYCSNGMQTTQVSL</sequence>
<gene>
    <name evidence="2" type="ORF">FKW44_018965</name>
</gene>
<keyword evidence="3" id="KW-1185">Reference proteome</keyword>